<feature type="compositionally biased region" description="Basic and acidic residues" evidence="1">
    <location>
        <begin position="7"/>
        <end position="17"/>
    </location>
</feature>
<accession>W4HC30</accession>
<gene>
    <name evidence="2" type="ORF">H257_00782</name>
</gene>
<dbReference type="AlphaFoldDB" id="W4HC30"/>
<feature type="region of interest" description="Disordered" evidence="1">
    <location>
        <begin position="1"/>
        <end position="30"/>
    </location>
</feature>
<dbReference type="EMBL" id="KI913114">
    <property type="protein sequence ID" value="ETV89545.1"/>
    <property type="molecule type" value="Genomic_DNA"/>
</dbReference>
<sequence length="120" mass="13565">MFARAHLRGDAVRHDAQGHGVPKSLQVDGGQARHVHEFPRNKVDVEAEERKRVRVLGIVLVQVLRGLSLCPRGCRLAKTFHPQRWRHLSRRGAHEFIDGRVQRETNVTQLFVGGMAHVVG</sequence>
<proteinExistence type="predicted"/>
<protein>
    <submittedName>
        <fullName evidence="2">Uncharacterized protein</fullName>
    </submittedName>
</protein>
<dbReference type="VEuPathDB" id="FungiDB:H257_00782"/>
<name>W4HC30_APHAT</name>
<evidence type="ECO:0000313" key="2">
    <source>
        <dbReference type="EMBL" id="ETV89545.1"/>
    </source>
</evidence>
<dbReference type="RefSeq" id="XP_009821945.1">
    <property type="nucleotide sequence ID" value="XM_009823643.1"/>
</dbReference>
<evidence type="ECO:0000256" key="1">
    <source>
        <dbReference type="SAM" id="MobiDB-lite"/>
    </source>
</evidence>
<dbReference type="GeneID" id="20802778"/>
<organism evidence="2">
    <name type="scientific">Aphanomyces astaci</name>
    <name type="common">Crayfish plague agent</name>
    <dbReference type="NCBI Taxonomy" id="112090"/>
    <lineage>
        <taxon>Eukaryota</taxon>
        <taxon>Sar</taxon>
        <taxon>Stramenopiles</taxon>
        <taxon>Oomycota</taxon>
        <taxon>Saprolegniomycetes</taxon>
        <taxon>Saprolegniales</taxon>
        <taxon>Verrucalvaceae</taxon>
        <taxon>Aphanomyces</taxon>
    </lineage>
</organism>
<reference evidence="2" key="1">
    <citation type="submission" date="2013-12" db="EMBL/GenBank/DDBJ databases">
        <title>The Genome Sequence of Aphanomyces astaci APO3.</title>
        <authorList>
            <consortium name="The Broad Institute Genomics Platform"/>
            <person name="Russ C."/>
            <person name="Tyler B."/>
            <person name="van West P."/>
            <person name="Dieguez-Uribeondo J."/>
            <person name="Young S.K."/>
            <person name="Zeng Q."/>
            <person name="Gargeya S."/>
            <person name="Fitzgerald M."/>
            <person name="Abouelleil A."/>
            <person name="Alvarado L."/>
            <person name="Chapman S.B."/>
            <person name="Gainer-Dewar J."/>
            <person name="Goldberg J."/>
            <person name="Griggs A."/>
            <person name="Gujja S."/>
            <person name="Hansen M."/>
            <person name="Howarth C."/>
            <person name="Imamovic A."/>
            <person name="Ireland A."/>
            <person name="Larimer J."/>
            <person name="McCowan C."/>
            <person name="Murphy C."/>
            <person name="Pearson M."/>
            <person name="Poon T.W."/>
            <person name="Priest M."/>
            <person name="Roberts A."/>
            <person name="Saif S."/>
            <person name="Shea T."/>
            <person name="Sykes S."/>
            <person name="Wortman J."/>
            <person name="Nusbaum C."/>
            <person name="Birren B."/>
        </authorList>
    </citation>
    <scope>NUCLEOTIDE SEQUENCE [LARGE SCALE GENOMIC DNA]</scope>
    <source>
        <strain evidence="2">APO3</strain>
    </source>
</reference>